<protein>
    <submittedName>
        <fullName evidence="3">Alpha-glucosidase</fullName>
        <ecNumber evidence="3">3.2.1.93</ecNumber>
    </submittedName>
</protein>
<dbReference type="KEGG" id="bbf:BBB_1372"/>
<evidence type="ECO:0000313" key="4">
    <source>
        <dbReference type="Proteomes" id="UP000006173"/>
    </source>
</evidence>
<accession>I3WJA1</accession>
<dbReference type="InterPro" id="IPR045857">
    <property type="entry name" value="O16G_dom_2"/>
</dbReference>
<dbReference type="HOGENOM" id="CLU_006462_2_3_11"/>
<comment type="similarity">
    <text evidence="1">Belongs to the glycosyl hydrolase 13 family.</text>
</comment>
<dbReference type="EMBL" id="CP001361">
    <property type="protein sequence ID" value="AFL04964.1"/>
    <property type="molecule type" value="Genomic_DNA"/>
</dbReference>
<evidence type="ECO:0000313" key="3">
    <source>
        <dbReference type="EMBL" id="AFL04964.1"/>
    </source>
</evidence>
<dbReference type="GO" id="GO:0009313">
    <property type="term" value="P:oligosaccharide catabolic process"/>
    <property type="evidence" value="ECO:0007669"/>
    <property type="project" value="TreeGrafter"/>
</dbReference>
<evidence type="ECO:0000259" key="2">
    <source>
        <dbReference type="SMART" id="SM00642"/>
    </source>
</evidence>
<gene>
    <name evidence="3" type="primary">aglA</name>
    <name evidence="3" type="ORF">BBB_1372</name>
</gene>
<dbReference type="SUPFAM" id="SSF51445">
    <property type="entry name" value="(Trans)glycosidases"/>
    <property type="match status" value="1"/>
</dbReference>
<feature type="domain" description="Glycosyl hydrolase family 13 catalytic" evidence="2">
    <location>
        <begin position="75"/>
        <end position="488"/>
    </location>
</feature>
<dbReference type="PANTHER" id="PTHR10357">
    <property type="entry name" value="ALPHA-AMYLASE FAMILY MEMBER"/>
    <property type="match status" value="1"/>
</dbReference>
<dbReference type="AlphaFoldDB" id="I3WJA1"/>
<dbReference type="InterPro" id="IPR017853">
    <property type="entry name" value="GH"/>
</dbReference>
<dbReference type="Pfam" id="PF00128">
    <property type="entry name" value="Alpha-amylase"/>
    <property type="match status" value="1"/>
</dbReference>
<reference evidence="3 4" key="1">
    <citation type="journal article" date="2012" name="J. Bacteriol.">
        <title>Complete Genome Sequence of the Probiotic Bacterium Bifidobacterium bifidum Strain BGN4.</title>
        <authorList>
            <person name="Yu D.S."/>
            <person name="Jeong H."/>
            <person name="Lee D.H."/>
            <person name="Kwon S.K."/>
            <person name="Song J.Y."/>
            <person name="Kim B.K."/>
            <person name="Park M.S."/>
            <person name="Ji G.E."/>
            <person name="Oh T.K."/>
            <person name="Kim J.F."/>
        </authorList>
    </citation>
    <scope>NUCLEOTIDE SEQUENCE [LARGE SCALE GENOMIC DNA]</scope>
    <source>
        <strain evidence="3 4">BGN4</strain>
    </source>
</reference>
<dbReference type="CDD" id="cd11332">
    <property type="entry name" value="AmyAc_OligoGlu_TS"/>
    <property type="match status" value="1"/>
</dbReference>
<name>I3WJA1_BIFBI</name>
<dbReference type="Gene3D" id="3.20.20.80">
    <property type="entry name" value="Glycosidases"/>
    <property type="match status" value="1"/>
</dbReference>
<keyword evidence="3" id="KW-0326">Glycosidase</keyword>
<dbReference type="EC" id="3.2.1.93" evidence="3"/>
<dbReference type="SMART" id="SM00642">
    <property type="entry name" value="Aamy"/>
    <property type="match status" value="1"/>
</dbReference>
<dbReference type="PATRIC" id="fig|484020.3.peg.1356"/>
<dbReference type="GO" id="GO:0008788">
    <property type="term" value="F:alpha,alpha-phosphotrehalase activity"/>
    <property type="evidence" value="ECO:0007669"/>
    <property type="project" value="UniProtKB-EC"/>
</dbReference>
<dbReference type="InterPro" id="IPR006047">
    <property type="entry name" value="GH13_cat_dom"/>
</dbReference>
<dbReference type="Gene3D" id="3.90.400.10">
    <property type="entry name" value="Oligo-1,6-glucosidase, Domain 2"/>
    <property type="match status" value="1"/>
</dbReference>
<proteinExistence type="inferred from homology"/>
<dbReference type="Proteomes" id="UP000006173">
    <property type="component" value="Chromosome"/>
</dbReference>
<dbReference type="PANTHER" id="PTHR10357:SF179">
    <property type="entry name" value="NEUTRAL AND BASIC AMINO ACID TRANSPORT PROTEIN RBAT"/>
    <property type="match status" value="1"/>
</dbReference>
<dbReference type="GO" id="GO:0004556">
    <property type="term" value="F:alpha-amylase activity"/>
    <property type="evidence" value="ECO:0007669"/>
    <property type="project" value="TreeGrafter"/>
</dbReference>
<organism evidence="3 4">
    <name type="scientific">Bifidobacterium bifidum BGN4</name>
    <dbReference type="NCBI Taxonomy" id="484020"/>
    <lineage>
        <taxon>Bacteria</taxon>
        <taxon>Bacillati</taxon>
        <taxon>Actinomycetota</taxon>
        <taxon>Actinomycetes</taxon>
        <taxon>Bifidobacteriales</taxon>
        <taxon>Bifidobacteriaceae</taxon>
        <taxon>Bifidobacterium</taxon>
    </lineage>
</organism>
<evidence type="ECO:0000256" key="1">
    <source>
        <dbReference type="ARBA" id="ARBA00008061"/>
    </source>
</evidence>
<keyword evidence="3" id="KW-0378">Hydrolase</keyword>
<sequence length="642" mass="72163">MTRRFGGNGTDIILDIRDAAAHAPLRQRKNGSAGTAAVHAYGQEDYMAEETQSITTRHDAETDPALWWRQAVVYQVYPRSFQDTTGSGLGDINGITGRIPYLRQLGVDAIWLSPFYPSELADGGYDVADYRDVDPKLGSMDDFDRLAAAAHAADIKVVVDIVPNHSSHLHPWFRQALADGPGSPARDRYIFRDGKGPNGDEPPTRWQNHFGGPAWTRVDDGQWYLHMFTKEQPDWNWRNPDVCADFLETLRFWCDHGVDGFRIDVAHGLAKDLDRDDLDDYVVMSTNDMPADGSHPVLDRDEVHDIYREWRREVFNRYDPPRFAVAEAWVRPERQYLYASPDELGQVFNFEFAKADWTFDAMSKAIDEGLACAERSGSTSTWVMSNHDVPRHATRYALPQVPTGEYHQIANDWLLRDGTTYIEDRQAGALRARAALMLEMALPGSAYVYQGEELGLFEVADIPWDRIEDPSGLRTSRAQSTKGRDGCRVPLPWVASDVPETYTSDKRHVHAGSFGFSPAVSDAEPHLPQPAWFKDFAMDIQDADDGSMLNFYRRVLRLRHEMQTPDTSCTLLPENRPSGMRDGADGQPGGVIAYRRANGWANLTNFGATPVSLPNGEVLLSSAPLTDDGRLPQDTSVWMRLR</sequence>